<dbReference type="EMBL" id="CP017641">
    <property type="protein sequence ID" value="APZ97040.1"/>
    <property type="molecule type" value="Genomic_DNA"/>
</dbReference>
<dbReference type="Gene3D" id="3.30.300.20">
    <property type="match status" value="1"/>
</dbReference>
<comment type="function">
    <text evidence="2">One of several proteins that assist in the late maturation steps of the functional core of the 30S ribosomal subunit. Associates with free 30S ribosomal subunits (but not with 30S subunits that are part of 70S ribosomes or polysomes). Required for efficient processing of 16S rRNA. May interact with the 5'-terminal helix region of 16S rRNA.</text>
</comment>
<dbReference type="KEGG" id="fmr:Fuma_06718"/>
<keyword evidence="2" id="KW-0963">Cytoplasm</keyword>
<dbReference type="InterPro" id="IPR000238">
    <property type="entry name" value="RbfA"/>
</dbReference>
<dbReference type="RefSeq" id="WP_077027985.1">
    <property type="nucleotide sequence ID" value="NZ_CP017641.1"/>
</dbReference>
<organism evidence="3 4">
    <name type="scientific">Fuerstiella marisgermanici</name>
    <dbReference type="NCBI Taxonomy" id="1891926"/>
    <lineage>
        <taxon>Bacteria</taxon>
        <taxon>Pseudomonadati</taxon>
        <taxon>Planctomycetota</taxon>
        <taxon>Planctomycetia</taxon>
        <taxon>Planctomycetales</taxon>
        <taxon>Planctomycetaceae</taxon>
        <taxon>Fuerstiella</taxon>
    </lineage>
</organism>
<dbReference type="PANTHER" id="PTHR33515">
    <property type="entry name" value="RIBOSOME-BINDING FACTOR A, CHLOROPLASTIC-RELATED"/>
    <property type="match status" value="1"/>
</dbReference>
<dbReference type="STRING" id="1891926.Fuma_06718"/>
<protein>
    <recommendedName>
        <fullName evidence="2">Ribosome-binding factor A</fullName>
    </recommendedName>
</protein>
<dbReference type="GO" id="GO:0005829">
    <property type="term" value="C:cytosol"/>
    <property type="evidence" value="ECO:0007669"/>
    <property type="project" value="TreeGrafter"/>
</dbReference>
<evidence type="ECO:0000256" key="2">
    <source>
        <dbReference type="HAMAP-Rule" id="MF_00003"/>
    </source>
</evidence>
<dbReference type="OrthoDB" id="307788at2"/>
<comment type="subunit">
    <text evidence="2">Monomer. Binds 30S ribosomal subunits, but not 50S ribosomal subunits or 70S ribosomes.</text>
</comment>
<dbReference type="NCBIfam" id="TIGR00082">
    <property type="entry name" value="rbfA"/>
    <property type="match status" value="1"/>
</dbReference>
<sequence>MSSRRTARVASVIREVVSVCILQELRDPRIQNVTVLGADVSPDLRYATVRISVMGTPKEKSLTLHGLNSARGYLQSKVADRVKTRYTPELRFEIDHGIQKSFEATRILNEVLTDPEDEADNEEQPPAT</sequence>
<comment type="similarity">
    <text evidence="2">Belongs to the RbfA family.</text>
</comment>
<dbReference type="InterPro" id="IPR015946">
    <property type="entry name" value="KH_dom-like_a/b"/>
</dbReference>
<dbReference type="HAMAP" id="MF_00003">
    <property type="entry name" value="RbfA"/>
    <property type="match status" value="1"/>
</dbReference>
<proteinExistence type="inferred from homology"/>
<gene>
    <name evidence="2 3" type="primary">rbfA</name>
    <name evidence="3" type="ORF">Fuma_06718</name>
</gene>
<evidence type="ECO:0000256" key="1">
    <source>
        <dbReference type="ARBA" id="ARBA00022517"/>
    </source>
</evidence>
<evidence type="ECO:0000313" key="3">
    <source>
        <dbReference type="EMBL" id="APZ97040.1"/>
    </source>
</evidence>
<dbReference type="Proteomes" id="UP000187735">
    <property type="component" value="Chromosome"/>
</dbReference>
<comment type="subcellular location">
    <subcellularLocation>
        <location evidence="2">Cytoplasm</location>
    </subcellularLocation>
</comment>
<keyword evidence="4" id="KW-1185">Reference proteome</keyword>
<dbReference type="AlphaFoldDB" id="A0A1P8WSL9"/>
<reference evidence="3 4" key="1">
    <citation type="journal article" date="2016" name="Front. Microbiol.">
        <title>Fuerstia marisgermanicae gen. nov., sp. nov., an Unusual Member of the Phylum Planctomycetes from the German Wadden Sea.</title>
        <authorList>
            <person name="Kohn T."/>
            <person name="Heuer A."/>
            <person name="Jogler M."/>
            <person name="Vollmers J."/>
            <person name="Boedeker C."/>
            <person name="Bunk B."/>
            <person name="Rast P."/>
            <person name="Borchert D."/>
            <person name="Glockner I."/>
            <person name="Freese H.M."/>
            <person name="Klenk H.P."/>
            <person name="Overmann J."/>
            <person name="Kaster A.K."/>
            <person name="Rohde M."/>
            <person name="Wiegand S."/>
            <person name="Jogler C."/>
        </authorList>
    </citation>
    <scope>NUCLEOTIDE SEQUENCE [LARGE SCALE GENOMIC DNA]</scope>
    <source>
        <strain evidence="3 4">NH11</strain>
    </source>
</reference>
<name>A0A1P8WSL9_9PLAN</name>
<dbReference type="SUPFAM" id="SSF89919">
    <property type="entry name" value="Ribosome-binding factor A, RbfA"/>
    <property type="match status" value="1"/>
</dbReference>
<dbReference type="PANTHER" id="PTHR33515:SF1">
    <property type="entry name" value="RIBOSOME-BINDING FACTOR A, CHLOROPLASTIC-RELATED"/>
    <property type="match status" value="1"/>
</dbReference>
<keyword evidence="1 2" id="KW-0690">Ribosome biogenesis</keyword>
<accession>A0A1P8WSL9</accession>
<dbReference type="InterPro" id="IPR023799">
    <property type="entry name" value="RbfA_dom_sf"/>
</dbReference>
<dbReference type="GO" id="GO:0043024">
    <property type="term" value="F:ribosomal small subunit binding"/>
    <property type="evidence" value="ECO:0007669"/>
    <property type="project" value="TreeGrafter"/>
</dbReference>
<dbReference type="GO" id="GO:0030490">
    <property type="term" value="P:maturation of SSU-rRNA"/>
    <property type="evidence" value="ECO:0007669"/>
    <property type="project" value="UniProtKB-UniRule"/>
</dbReference>
<dbReference type="Pfam" id="PF02033">
    <property type="entry name" value="RBFA"/>
    <property type="match status" value="1"/>
</dbReference>
<evidence type="ECO:0000313" key="4">
    <source>
        <dbReference type="Proteomes" id="UP000187735"/>
    </source>
</evidence>